<evidence type="ECO:0000256" key="1">
    <source>
        <dbReference type="SAM" id="MobiDB-lite"/>
    </source>
</evidence>
<gene>
    <name evidence="2" type="ORF">BDP27DRAFT_1430194</name>
</gene>
<comment type="caution">
    <text evidence="2">The sequence shown here is derived from an EMBL/GenBank/DDBJ whole genome shotgun (WGS) entry which is preliminary data.</text>
</comment>
<dbReference type="Proteomes" id="UP000772434">
    <property type="component" value="Unassembled WGS sequence"/>
</dbReference>
<accession>A0A9P5P8Q3</accession>
<protein>
    <submittedName>
        <fullName evidence="2">Uncharacterized protein</fullName>
    </submittedName>
</protein>
<dbReference type="EMBL" id="JADNRY010000248">
    <property type="protein sequence ID" value="KAF9060351.1"/>
    <property type="molecule type" value="Genomic_DNA"/>
</dbReference>
<sequence length="260" mass="29590">MTPEQLLKRYPLIAGDPYFDNKNCETKEDLVKVVEQGIADICHQWSPPKPKGEVGATVKLYTGDREYNLGRWTLQKRIQTTNGWRTDTTFFTQSNIQTRHPELMQGELGRLLGLRKSLSEATRPRKSKASKALVLDETETPTRQQQRKTRRPAPYEPRFVKAKSEEAQTESARDGINGADATVLRVKSKGLRVVLAEHKQELGRHGIEKGSSLEVVYRGEKTWMTATWMTPIPAREGEMILLRPLGVTNTPGWEFDVEFL</sequence>
<feature type="region of interest" description="Disordered" evidence="1">
    <location>
        <begin position="119"/>
        <end position="173"/>
    </location>
</feature>
<proteinExistence type="predicted"/>
<organism evidence="2 3">
    <name type="scientific">Rhodocollybia butyracea</name>
    <dbReference type="NCBI Taxonomy" id="206335"/>
    <lineage>
        <taxon>Eukaryota</taxon>
        <taxon>Fungi</taxon>
        <taxon>Dikarya</taxon>
        <taxon>Basidiomycota</taxon>
        <taxon>Agaricomycotina</taxon>
        <taxon>Agaricomycetes</taxon>
        <taxon>Agaricomycetidae</taxon>
        <taxon>Agaricales</taxon>
        <taxon>Marasmiineae</taxon>
        <taxon>Omphalotaceae</taxon>
        <taxon>Rhodocollybia</taxon>
    </lineage>
</organism>
<evidence type="ECO:0000313" key="2">
    <source>
        <dbReference type="EMBL" id="KAF9060351.1"/>
    </source>
</evidence>
<dbReference type="AlphaFoldDB" id="A0A9P5P8Q3"/>
<name>A0A9P5P8Q3_9AGAR</name>
<reference evidence="2" key="1">
    <citation type="submission" date="2020-11" db="EMBL/GenBank/DDBJ databases">
        <authorList>
            <consortium name="DOE Joint Genome Institute"/>
            <person name="Ahrendt S."/>
            <person name="Riley R."/>
            <person name="Andreopoulos W."/>
            <person name="Labutti K."/>
            <person name="Pangilinan J."/>
            <person name="Ruiz-Duenas F.J."/>
            <person name="Barrasa J.M."/>
            <person name="Sanchez-Garcia M."/>
            <person name="Camarero S."/>
            <person name="Miyauchi S."/>
            <person name="Serrano A."/>
            <person name="Linde D."/>
            <person name="Babiker R."/>
            <person name="Drula E."/>
            <person name="Ayuso-Fernandez I."/>
            <person name="Pacheco R."/>
            <person name="Padilla G."/>
            <person name="Ferreira P."/>
            <person name="Barriuso J."/>
            <person name="Kellner H."/>
            <person name="Castanera R."/>
            <person name="Alfaro M."/>
            <person name="Ramirez L."/>
            <person name="Pisabarro A.G."/>
            <person name="Kuo A."/>
            <person name="Tritt A."/>
            <person name="Lipzen A."/>
            <person name="He G."/>
            <person name="Yan M."/>
            <person name="Ng V."/>
            <person name="Cullen D."/>
            <person name="Martin F."/>
            <person name="Rosso M.-N."/>
            <person name="Henrissat B."/>
            <person name="Hibbett D."/>
            <person name="Martinez A.T."/>
            <person name="Grigoriev I.V."/>
        </authorList>
    </citation>
    <scope>NUCLEOTIDE SEQUENCE</scope>
    <source>
        <strain evidence="2">AH 40177</strain>
    </source>
</reference>
<keyword evidence="3" id="KW-1185">Reference proteome</keyword>
<evidence type="ECO:0000313" key="3">
    <source>
        <dbReference type="Proteomes" id="UP000772434"/>
    </source>
</evidence>
<dbReference type="OrthoDB" id="3071188at2759"/>